<dbReference type="Pfam" id="PF00590">
    <property type="entry name" value="TP_methylase"/>
    <property type="match status" value="1"/>
</dbReference>
<protein>
    <recommendedName>
        <fullName evidence="6">Precorrin-6A synthase [deacetylating]</fullName>
        <ecNumber evidence="6">2.1.1.152</ecNumber>
    </recommendedName>
</protein>
<evidence type="ECO:0000313" key="9">
    <source>
        <dbReference type="Proteomes" id="UP000777935"/>
    </source>
</evidence>
<dbReference type="Gene3D" id="3.40.1010.10">
    <property type="entry name" value="Cobalt-precorrin-4 Transmethylase, Domain 1"/>
    <property type="match status" value="1"/>
</dbReference>
<dbReference type="InterPro" id="IPR014776">
    <property type="entry name" value="4pyrrole_Mease_sub2"/>
</dbReference>
<evidence type="ECO:0000256" key="4">
    <source>
        <dbReference type="ARBA" id="ARBA00022679"/>
    </source>
</evidence>
<dbReference type="InterPro" id="IPR012797">
    <property type="entry name" value="CobF"/>
</dbReference>
<dbReference type="Gene3D" id="3.30.950.10">
    <property type="entry name" value="Methyltransferase, Cobalt-precorrin-4 Transmethylase, Domain 2"/>
    <property type="match status" value="1"/>
</dbReference>
<comment type="pathway">
    <text evidence="1">Cofactor biosynthesis; adenosylcobalamin biosynthesis.</text>
</comment>
<evidence type="ECO:0000259" key="7">
    <source>
        <dbReference type="Pfam" id="PF00590"/>
    </source>
</evidence>
<comment type="function">
    <text evidence="6">Catalyzes the methylation of C-1 in precorrin-5 and the subsequent extrusion of acetic acid from the resulting intermediate to form cobalt-precorrin-6A.</text>
</comment>
<dbReference type="EMBL" id="JABUFE010000020">
    <property type="protein sequence ID" value="NSX56839.1"/>
    <property type="molecule type" value="Genomic_DNA"/>
</dbReference>
<keyword evidence="9" id="KW-1185">Reference proteome</keyword>
<proteinExistence type="predicted"/>
<gene>
    <name evidence="8" type="ORF">HRQ87_18825</name>
</gene>
<dbReference type="InterPro" id="IPR014777">
    <property type="entry name" value="4pyrrole_Mease_sub1"/>
</dbReference>
<dbReference type="GO" id="GO:0043819">
    <property type="term" value="F:precorrin-6A synthase (deacetylating) activity"/>
    <property type="evidence" value="ECO:0007669"/>
    <property type="project" value="UniProtKB-EC"/>
</dbReference>
<dbReference type="InterPro" id="IPR035996">
    <property type="entry name" value="4pyrrol_Methylase_sf"/>
</dbReference>
<dbReference type="Proteomes" id="UP000777935">
    <property type="component" value="Unassembled WGS sequence"/>
</dbReference>
<feature type="domain" description="Tetrapyrrole methylase" evidence="7">
    <location>
        <begin position="4"/>
        <end position="218"/>
    </location>
</feature>
<evidence type="ECO:0000256" key="6">
    <source>
        <dbReference type="PIRNR" id="PIRNR036525"/>
    </source>
</evidence>
<sequence>MTQLFLIGIGTGNPDHLTRQAHKAIAEADLILVPRKGDEKSDLADLRHLIVADVRADVDLVVSYFDMPKRSQNQPYLKAVTAWHDEIAQIWAAKISEHRQAQKIALMVWGDPALYDSTLRIAARLRPIPPITVIAGITSLQALAAAHAIPLNTLGGEIIVTTGRRLSGERSPENGSTVAVMLDGTCAFQQLLGQDLHIWWGAYLGMPQQLLMSGALDDVCQDIIKMRNAAREDHGWIMDTYILRSVQSLTPPLGFGLQVADRLRKDRN</sequence>
<dbReference type="PANTHER" id="PTHR43467:SF1">
    <property type="entry name" value="PRECORRIN-6A SYNTHASE [DEACETYLATING]"/>
    <property type="match status" value="1"/>
</dbReference>
<reference evidence="8 9" key="1">
    <citation type="submission" date="2020-06" db="EMBL/GenBank/DDBJ databases">
        <title>Sulfitobacter algicola sp. nov., isolated from green algae.</title>
        <authorList>
            <person name="Wang C."/>
        </authorList>
    </citation>
    <scope>NUCLEOTIDE SEQUENCE [LARGE SCALE GENOMIC DNA]</scope>
    <source>
        <strain evidence="8 9">1151</strain>
    </source>
</reference>
<comment type="caution">
    <text evidence="8">The sequence shown here is derived from an EMBL/GenBank/DDBJ whole genome shotgun (WGS) entry which is preliminary data.</text>
</comment>
<evidence type="ECO:0000256" key="1">
    <source>
        <dbReference type="ARBA" id="ARBA00004953"/>
    </source>
</evidence>
<comment type="catalytic activity">
    <reaction evidence="6">
        <text>precorrin-5 + S-adenosyl-L-methionine + H2O = precorrin-6A + acetate + S-adenosyl-L-homocysteine + 2 H(+)</text>
        <dbReference type="Rhea" id="RHEA:18261"/>
        <dbReference type="ChEBI" id="CHEBI:15377"/>
        <dbReference type="ChEBI" id="CHEBI:15378"/>
        <dbReference type="ChEBI" id="CHEBI:30089"/>
        <dbReference type="ChEBI" id="CHEBI:57856"/>
        <dbReference type="ChEBI" id="CHEBI:59789"/>
        <dbReference type="ChEBI" id="CHEBI:77871"/>
        <dbReference type="ChEBI" id="CHEBI:77872"/>
        <dbReference type="EC" id="2.1.1.152"/>
    </reaction>
</comment>
<dbReference type="NCBIfam" id="TIGR02434">
    <property type="entry name" value="CobF"/>
    <property type="match status" value="1"/>
</dbReference>
<keyword evidence="2" id="KW-0169">Cobalamin biosynthesis</keyword>
<organism evidence="8 9">
    <name type="scientific">Parasulfitobacter algicola</name>
    <dbReference type="NCBI Taxonomy" id="2614809"/>
    <lineage>
        <taxon>Bacteria</taxon>
        <taxon>Pseudomonadati</taxon>
        <taxon>Pseudomonadota</taxon>
        <taxon>Alphaproteobacteria</taxon>
        <taxon>Rhodobacterales</taxon>
        <taxon>Roseobacteraceae</taxon>
        <taxon>Parasulfitobacter</taxon>
    </lineage>
</organism>
<evidence type="ECO:0000256" key="2">
    <source>
        <dbReference type="ARBA" id="ARBA00022573"/>
    </source>
</evidence>
<dbReference type="GO" id="GO:0032259">
    <property type="term" value="P:methylation"/>
    <property type="evidence" value="ECO:0007669"/>
    <property type="project" value="UniProtKB-KW"/>
</dbReference>
<dbReference type="PANTHER" id="PTHR43467">
    <property type="entry name" value="COBALT-PRECORRIN-2 C(20)-METHYLTRANSFERASE"/>
    <property type="match status" value="1"/>
</dbReference>
<dbReference type="SUPFAM" id="SSF53790">
    <property type="entry name" value="Tetrapyrrole methylase"/>
    <property type="match status" value="1"/>
</dbReference>
<dbReference type="PIRSF" id="PIRSF036525">
    <property type="entry name" value="CobF"/>
    <property type="match status" value="1"/>
</dbReference>
<evidence type="ECO:0000256" key="3">
    <source>
        <dbReference type="ARBA" id="ARBA00022603"/>
    </source>
</evidence>
<evidence type="ECO:0000313" key="8">
    <source>
        <dbReference type="EMBL" id="NSX56839.1"/>
    </source>
</evidence>
<evidence type="ECO:0000256" key="5">
    <source>
        <dbReference type="ARBA" id="ARBA00022691"/>
    </source>
</evidence>
<keyword evidence="5 6" id="KW-0949">S-adenosyl-L-methionine</keyword>
<keyword evidence="3 6" id="KW-0489">Methyltransferase</keyword>
<dbReference type="InterPro" id="IPR000878">
    <property type="entry name" value="4pyrrol_Mease"/>
</dbReference>
<dbReference type="CDD" id="cd11643">
    <property type="entry name" value="Precorrin-6A-synthase"/>
    <property type="match status" value="1"/>
</dbReference>
<dbReference type="EC" id="2.1.1.152" evidence="6"/>
<accession>A0ABX2IV99</accession>
<name>A0ABX2IV99_9RHOB</name>
<keyword evidence="4 6" id="KW-0808">Transferase</keyword>